<dbReference type="EMBL" id="JZRZ01000004">
    <property type="protein sequence ID" value="KKD57705.1"/>
    <property type="molecule type" value="Genomic_DNA"/>
</dbReference>
<name>A0A0F5ZRV1_STEMA</name>
<dbReference type="Proteomes" id="UP000243478">
    <property type="component" value="Unassembled WGS sequence"/>
</dbReference>
<accession>A0A0F5ZRV1</accession>
<evidence type="ECO:0000256" key="1">
    <source>
        <dbReference type="SAM" id="Phobius"/>
    </source>
</evidence>
<evidence type="ECO:0000313" key="2">
    <source>
        <dbReference type="EMBL" id="KKD57705.1"/>
    </source>
</evidence>
<evidence type="ECO:0008006" key="4">
    <source>
        <dbReference type="Google" id="ProtNLM"/>
    </source>
</evidence>
<evidence type="ECO:0000313" key="3">
    <source>
        <dbReference type="Proteomes" id="UP000243478"/>
    </source>
</evidence>
<dbReference type="PATRIC" id="fig|40324.63.peg.800"/>
<keyword evidence="1" id="KW-0812">Transmembrane</keyword>
<feature type="transmembrane region" description="Helical" evidence="1">
    <location>
        <begin position="33"/>
        <end position="57"/>
    </location>
</feature>
<sequence length="126" mass="13545">MFVPLVFVTFYAWLESGKTSSLAWTAVWLMAQFYCAIYTGVFAVYLLIAMVVGWLLLGKAGAIRRSVMQSVSRTNLFGTLASASVVLVCGAAVFALLAKYKQVTLAHGLSDLAMRFSVCSRGSGAT</sequence>
<keyword evidence="1" id="KW-0472">Membrane</keyword>
<proteinExistence type="predicted"/>
<keyword evidence="1" id="KW-1133">Transmembrane helix</keyword>
<dbReference type="AlphaFoldDB" id="A0A0F5ZRV1"/>
<gene>
    <name evidence="2" type="ORF">VM57_02135</name>
</gene>
<organism evidence="2 3">
    <name type="scientific">Stenotrophomonas maltophilia</name>
    <name type="common">Pseudomonas maltophilia</name>
    <name type="synonym">Xanthomonas maltophilia</name>
    <dbReference type="NCBI Taxonomy" id="40324"/>
    <lineage>
        <taxon>Bacteria</taxon>
        <taxon>Pseudomonadati</taxon>
        <taxon>Pseudomonadota</taxon>
        <taxon>Gammaproteobacteria</taxon>
        <taxon>Lysobacterales</taxon>
        <taxon>Lysobacteraceae</taxon>
        <taxon>Stenotrophomonas</taxon>
        <taxon>Stenotrophomonas maltophilia group</taxon>
    </lineage>
</organism>
<protein>
    <recommendedName>
        <fullName evidence="4">Transmembrane protein</fullName>
    </recommendedName>
</protein>
<reference evidence="2 3" key="1">
    <citation type="submission" date="2015-03" db="EMBL/GenBank/DDBJ databases">
        <title>Draft genome of Stenotrophomonas maltophila isolated from urine specimen.</title>
        <authorList>
            <person name="Murugan N."/>
            <person name="Malathi J."/>
            <person name="Umashankar V."/>
            <person name="Madhavan H."/>
        </authorList>
    </citation>
    <scope>NUCLEOTIDE SEQUENCE [LARGE SCALE GENOMIC DNA]</scope>
    <source>
        <strain evidence="2 3">JMNMN1</strain>
    </source>
</reference>
<feature type="transmembrane region" description="Helical" evidence="1">
    <location>
        <begin position="77"/>
        <end position="98"/>
    </location>
</feature>
<comment type="caution">
    <text evidence="2">The sequence shown here is derived from an EMBL/GenBank/DDBJ whole genome shotgun (WGS) entry which is preliminary data.</text>
</comment>